<dbReference type="InterPro" id="IPR021812">
    <property type="entry name" value="DUF3391"/>
</dbReference>
<evidence type="ECO:0000313" key="2">
    <source>
        <dbReference type="EMBL" id="MBN7825841.1"/>
    </source>
</evidence>
<dbReference type="PANTHER" id="PTHR43155:SF2">
    <property type="entry name" value="CYCLIC DI-GMP PHOSPHODIESTERASE PA4108"/>
    <property type="match status" value="1"/>
</dbReference>
<dbReference type="RefSeq" id="WP_206573947.1">
    <property type="nucleotide sequence ID" value="NZ_JAFKCV010000005.1"/>
</dbReference>
<organism evidence="2 3">
    <name type="scientific">Bowmanella dokdonensis</name>
    <dbReference type="NCBI Taxonomy" id="751969"/>
    <lineage>
        <taxon>Bacteria</taxon>
        <taxon>Pseudomonadati</taxon>
        <taxon>Pseudomonadota</taxon>
        <taxon>Gammaproteobacteria</taxon>
        <taxon>Alteromonadales</taxon>
        <taxon>Alteromonadaceae</taxon>
        <taxon>Bowmanella</taxon>
    </lineage>
</organism>
<keyword evidence="3" id="KW-1185">Reference proteome</keyword>
<dbReference type="InterPro" id="IPR003607">
    <property type="entry name" value="HD/PDEase_dom"/>
</dbReference>
<dbReference type="Pfam" id="PF11871">
    <property type="entry name" value="DUF3391"/>
    <property type="match status" value="1"/>
</dbReference>
<dbReference type="CDD" id="cd00077">
    <property type="entry name" value="HDc"/>
    <property type="match status" value="1"/>
</dbReference>
<sequence>MLKEISIDELAVGMYVHSIATQTGDLKIKTRGMVSSWDTIRDLKRKGIQSLIIDPEKQKQRQKSGVPEVLPDEDKDVSVSYDTEIGRARFLHDQGKVLMKRLLTAMELGSPPEPEVVDEYADRVIASSKRNPDALMTLTRIRDKGGYQMEHATNVSVLMARFAQFRQMSEGEVHALTLAGLMHDLGMVLIPDSLLEKEAALSAHEREMVQTHVEKSLSDLRKQAVFPAEAIQAIAEHHERLDGSGYPDGLKGDHISLYGRMLAIVDSFDAMTAERPYRKAMPTSKALKILLQAPELYDETLVQQFVKCVGVYPTGSLVRLDNGKVGMVIRQNEKLPLQPRIKVFYSQTAGHYLPPKVYDLATPRMNFDIERAILPEELGIDFVRFFNTSIAP</sequence>
<dbReference type="PANTHER" id="PTHR43155">
    <property type="entry name" value="CYCLIC DI-GMP PHOSPHODIESTERASE PA4108-RELATED"/>
    <property type="match status" value="1"/>
</dbReference>
<dbReference type="Gene3D" id="1.10.3210.10">
    <property type="entry name" value="Hypothetical protein af1432"/>
    <property type="match status" value="1"/>
</dbReference>
<evidence type="ECO:0000259" key="1">
    <source>
        <dbReference type="PROSITE" id="PS51832"/>
    </source>
</evidence>
<dbReference type="SUPFAM" id="SSF109604">
    <property type="entry name" value="HD-domain/PDEase-like"/>
    <property type="match status" value="1"/>
</dbReference>
<dbReference type="EMBL" id="JAFKCV010000005">
    <property type="protein sequence ID" value="MBN7825841.1"/>
    <property type="molecule type" value="Genomic_DNA"/>
</dbReference>
<dbReference type="AlphaFoldDB" id="A0A939IRU0"/>
<dbReference type="SMART" id="SM00471">
    <property type="entry name" value="HDc"/>
    <property type="match status" value="1"/>
</dbReference>
<protein>
    <submittedName>
        <fullName evidence="2">HD-GYP domain-containing protein</fullName>
    </submittedName>
</protein>
<name>A0A939IRU0_9ALTE</name>
<reference evidence="2" key="1">
    <citation type="submission" date="2021-03" db="EMBL/GenBank/DDBJ databases">
        <title>novel species isolated from a fishpond in China.</title>
        <authorList>
            <person name="Lu H."/>
            <person name="Cai Z."/>
        </authorList>
    </citation>
    <scope>NUCLEOTIDE SEQUENCE</scope>
    <source>
        <strain evidence="2">JCM 30855</strain>
    </source>
</reference>
<dbReference type="PROSITE" id="PS51832">
    <property type="entry name" value="HD_GYP"/>
    <property type="match status" value="1"/>
</dbReference>
<dbReference type="Pfam" id="PF13487">
    <property type="entry name" value="HD_5"/>
    <property type="match status" value="1"/>
</dbReference>
<feature type="domain" description="HD-GYP" evidence="1">
    <location>
        <begin position="126"/>
        <end position="321"/>
    </location>
</feature>
<proteinExistence type="predicted"/>
<comment type="caution">
    <text evidence="2">The sequence shown here is derived from an EMBL/GenBank/DDBJ whole genome shotgun (WGS) entry which is preliminary data.</text>
</comment>
<gene>
    <name evidence="2" type="ORF">J0A66_11445</name>
</gene>
<accession>A0A939IRU0</accession>
<dbReference type="Proteomes" id="UP000664654">
    <property type="component" value="Unassembled WGS sequence"/>
</dbReference>
<dbReference type="GO" id="GO:0008081">
    <property type="term" value="F:phosphoric diester hydrolase activity"/>
    <property type="evidence" value="ECO:0007669"/>
    <property type="project" value="UniProtKB-ARBA"/>
</dbReference>
<dbReference type="InterPro" id="IPR037522">
    <property type="entry name" value="HD_GYP_dom"/>
</dbReference>
<evidence type="ECO:0000313" key="3">
    <source>
        <dbReference type="Proteomes" id="UP000664654"/>
    </source>
</evidence>